<proteinExistence type="predicted"/>
<evidence type="ECO:0000256" key="1">
    <source>
        <dbReference type="SAM" id="MobiDB-lite"/>
    </source>
</evidence>
<sequence length="91" mass="9598">MGQTMMLHLDHVGCDGACGSCGCLQPYARADSGEPETLAARDCQVVTSVGVRARAKTATRSTPPVNRCPPSWSAAKLASRRKPSEVGAVRR</sequence>
<dbReference type="RefSeq" id="WP_091439931.1">
    <property type="nucleotide sequence ID" value="NZ_BMMJ01000014.1"/>
</dbReference>
<reference evidence="2 3" key="1">
    <citation type="submission" date="2016-06" db="EMBL/GenBank/DDBJ databases">
        <authorList>
            <person name="Kjaerup R.B."/>
            <person name="Dalgaard T.S."/>
            <person name="Juul-Madsen H.R."/>
        </authorList>
    </citation>
    <scope>NUCLEOTIDE SEQUENCE [LARGE SCALE GENOMIC DNA]</scope>
    <source>
        <strain evidence="2 3">DSM 45577</strain>
    </source>
</reference>
<name>A0A1C6UWP9_9ACTN</name>
<keyword evidence="3" id="KW-1185">Reference proteome</keyword>
<gene>
    <name evidence="2" type="ORF">GA0070617_3763</name>
</gene>
<accession>A0A1C6UWP9</accession>
<evidence type="ECO:0000313" key="2">
    <source>
        <dbReference type="EMBL" id="SCL58239.1"/>
    </source>
</evidence>
<evidence type="ECO:0000313" key="3">
    <source>
        <dbReference type="Proteomes" id="UP000198937"/>
    </source>
</evidence>
<dbReference type="Proteomes" id="UP000198937">
    <property type="component" value="Unassembled WGS sequence"/>
</dbReference>
<protein>
    <submittedName>
        <fullName evidence="2">Uncharacterized protein</fullName>
    </submittedName>
</protein>
<dbReference type="AlphaFoldDB" id="A0A1C6UWP9"/>
<organism evidence="2 3">
    <name type="scientific">Micromonospora yangpuensis</name>
    <dbReference type="NCBI Taxonomy" id="683228"/>
    <lineage>
        <taxon>Bacteria</taxon>
        <taxon>Bacillati</taxon>
        <taxon>Actinomycetota</taxon>
        <taxon>Actinomycetes</taxon>
        <taxon>Micromonosporales</taxon>
        <taxon>Micromonosporaceae</taxon>
        <taxon>Micromonospora</taxon>
    </lineage>
</organism>
<dbReference type="EMBL" id="FMIA01000002">
    <property type="protein sequence ID" value="SCL58239.1"/>
    <property type="molecule type" value="Genomic_DNA"/>
</dbReference>
<feature type="region of interest" description="Disordered" evidence="1">
    <location>
        <begin position="54"/>
        <end position="91"/>
    </location>
</feature>